<comment type="caution">
    <text evidence="3">The sequence shown here is derived from an EMBL/GenBank/DDBJ whole genome shotgun (WGS) entry which is preliminary data.</text>
</comment>
<dbReference type="PROSITE" id="PS00383">
    <property type="entry name" value="TYR_PHOSPHATASE_1"/>
    <property type="match status" value="1"/>
</dbReference>
<dbReference type="RefSeq" id="WP_039136234.1">
    <property type="nucleotide sequence ID" value="NZ_JSVC01000001.1"/>
</dbReference>
<dbReference type="PANTHER" id="PTHR30401:SF0">
    <property type="entry name" value="TRNA 2-SELENOURIDINE SYNTHASE"/>
    <property type="match status" value="1"/>
</dbReference>
<dbReference type="EMBL" id="JSVC01000001">
    <property type="protein sequence ID" value="KIC96355.1"/>
    <property type="molecule type" value="Genomic_DNA"/>
</dbReference>
<dbReference type="STRING" id="1349421.OI18_00945"/>
<dbReference type="NCBIfam" id="TIGR03167">
    <property type="entry name" value="tRNA_sel_U_synt"/>
    <property type="match status" value="1"/>
</dbReference>
<dbReference type="InterPro" id="IPR017582">
    <property type="entry name" value="SelU"/>
</dbReference>
<feature type="domain" description="Rhodanese" evidence="2">
    <location>
        <begin position="14"/>
        <end position="139"/>
    </location>
</feature>
<evidence type="ECO:0000256" key="1">
    <source>
        <dbReference type="ARBA" id="ARBA00023266"/>
    </source>
</evidence>
<dbReference type="NCBIfam" id="NF008750">
    <property type="entry name" value="PRK11784.1-2"/>
    <property type="match status" value="1"/>
</dbReference>
<dbReference type="AlphaFoldDB" id="A0A0C1IQ55"/>
<dbReference type="Gene3D" id="3.40.250.10">
    <property type="entry name" value="Rhodanese-like domain"/>
    <property type="match status" value="1"/>
</dbReference>
<dbReference type="GO" id="GO:0043828">
    <property type="term" value="F:tRNA 2-selenouridine synthase activity"/>
    <property type="evidence" value="ECO:0007669"/>
    <property type="project" value="InterPro"/>
</dbReference>
<dbReference type="PROSITE" id="PS50206">
    <property type="entry name" value="RHODANESE_3"/>
    <property type="match status" value="1"/>
</dbReference>
<dbReference type="InterPro" id="IPR016130">
    <property type="entry name" value="Tyr_Pase_AS"/>
</dbReference>
<protein>
    <recommendedName>
        <fullName evidence="2">Rhodanese domain-containing protein</fullName>
    </recommendedName>
</protein>
<gene>
    <name evidence="3" type="ORF">OI18_00945</name>
</gene>
<dbReference type="Pfam" id="PF00581">
    <property type="entry name" value="Rhodanese"/>
    <property type="match status" value="1"/>
</dbReference>
<dbReference type="Pfam" id="PF26341">
    <property type="entry name" value="AAA_SelU"/>
    <property type="match status" value="1"/>
</dbReference>
<sequence length="353" mass="40088">MSVRQIELEEFLNLAEKCPVLDVRSPAEFKHAHISGAYSLPLFTDEERKIVGTTYKQQNREDAIKTGLDYFGPKMKLMIEEVERLLASGNGADAILVHCWRGGMRSAGVAWLLDLYGFKVYTLSGGYKSYRRYAVELFSRQWPMRILGGYTGSGKTDILQKLKRLGETVIDLEALAMHKGSAFGHLGQPEQPSQEMFENMLALELHRMSTQSGKPIEPKTFWLEDESLRIGSLFIPQPFYKQMRTADSYFLEIPFHERLKYIVKGYGQADRDKLINGIVRIQKRLGGLETKTAVNCLLENDVEGAFRVLLKYYDKWYEKGLSSREPGAPLPVNIPAASVDPVRNSQILLNNLN</sequence>
<dbReference type="SUPFAM" id="SSF52821">
    <property type="entry name" value="Rhodanese/Cell cycle control phosphatase"/>
    <property type="match status" value="1"/>
</dbReference>
<dbReference type="InterPro" id="IPR058840">
    <property type="entry name" value="AAA_SelU"/>
</dbReference>
<keyword evidence="4" id="KW-1185">Reference proteome</keyword>
<dbReference type="Proteomes" id="UP000031408">
    <property type="component" value="Unassembled WGS sequence"/>
</dbReference>
<evidence type="ECO:0000259" key="2">
    <source>
        <dbReference type="PROSITE" id="PS50206"/>
    </source>
</evidence>
<dbReference type="InterPro" id="IPR001763">
    <property type="entry name" value="Rhodanese-like_dom"/>
</dbReference>
<accession>A0A0C1IQ55</accession>
<dbReference type="OrthoDB" id="9808735at2"/>
<reference evidence="3 4" key="1">
    <citation type="submission" date="2014-11" db="EMBL/GenBank/DDBJ databases">
        <title>Genome sequence of Flavihumibacter solisilvae 3-3.</title>
        <authorList>
            <person name="Zhou G."/>
            <person name="Li M."/>
            <person name="Wang G."/>
        </authorList>
    </citation>
    <scope>NUCLEOTIDE SEQUENCE [LARGE SCALE GENOMIC DNA]</scope>
    <source>
        <strain evidence="3 4">3-3</strain>
    </source>
</reference>
<evidence type="ECO:0000313" key="4">
    <source>
        <dbReference type="Proteomes" id="UP000031408"/>
    </source>
</evidence>
<dbReference type="GO" id="GO:0002098">
    <property type="term" value="P:tRNA wobble uridine modification"/>
    <property type="evidence" value="ECO:0007669"/>
    <property type="project" value="InterPro"/>
</dbReference>
<dbReference type="SMART" id="SM00450">
    <property type="entry name" value="RHOD"/>
    <property type="match status" value="1"/>
</dbReference>
<keyword evidence="1" id="KW-0711">Selenium</keyword>
<dbReference type="InterPro" id="IPR036873">
    <property type="entry name" value="Rhodanese-like_dom_sf"/>
</dbReference>
<evidence type="ECO:0000313" key="3">
    <source>
        <dbReference type="EMBL" id="KIC96355.1"/>
    </source>
</evidence>
<organism evidence="3 4">
    <name type="scientific">Flavihumibacter solisilvae</name>
    <dbReference type="NCBI Taxonomy" id="1349421"/>
    <lineage>
        <taxon>Bacteria</taxon>
        <taxon>Pseudomonadati</taxon>
        <taxon>Bacteroidota</taxon>
        <taxon>Chitinophagia</taxon>
        <taxon>Chitinophagales</taxon>
        <taxon>Chitinophagaceae</taxon>
        <taxon>Flavihumibacter</taxon>
    </lineage>
</organism>
<proteinExistence type="predicted"/>
<name>A0A0C1IQ55_9BACT</name>
<dbReference type="PANTHER" id="PTHR30401">
    <property type="entry name" value="TRNA 2-SELENOURIDINE SYNTHASE"/>
    <property type="match status" value="1"/>
</dbReference>